<feature type="compositionally biased region" description="Basic and acidic residues" evidence="1">
    <location>
        <begin position="114"/>
        <end position="132"/>
    </location>
</feature>
<accession>A0A8J4SGR7</accession>
<evidence type="ECO:0000256" key="1">
    <source>
        <dbReference type="SAM" id="MobiDB-lite"/>
    </source>
</evidence>
<dbReference type="AlphaFoldDB" id="A0A8J4SGR7"/>
<feature type="compositionally biased region" description="Low complexity" evidence="1">
    <location>
        <begin position="271"/>
        <end position="280"/>
    </location>
</feature>
<keyword evidence="4" id="KW-1185">Reference proteome</keyword>
<feature type="compositionally biased region" description="Low complexity" evidence="1">
    <location>
        <begin position="160"/>
        <end position="169"/>
    </location>
</feature>
<evidence type="ECO:0000313" key="3">
    <source>
        <dbReference type="EMBL" id="KAF5397173.1"/>
    </source>
</evidence>
<keyword evidence="2" id="KW-0472">Membrane</keyword>
<organism evidence="3 4">
    <name type="scientific">Paragonimus heterotremus</name>
    <dbReference type="NCBI Taxonomy" id="100268"/>
    <lineage>
        <taxon>Eukaryota</taxon>
        <taxon>Metazoa</taxon>
        <taxon>Spiralia</taxon>
        <taxon>Lophotrochozoa</taxon>
        <taxon>Platyhelminthes</taxon>
        <taxon>Trematoda</taxon>
        <taxon>Digenea</taxon>
        <taxon>Plagiorchiida</taxon>
        <taxon>Troglotremata</taxon>
        <taxon>Troglotrematidae</taxon>
        <taxon>Paragonimus</taxon>
    </lineage>
</organism>
<dbReference type="OrthoDB" id="6262380at2759"/>
<dbReference type="EMBL" id="LUCH01006670">
    <property type="protein sequence ID" value="KAF5397173.1"/>
    <property type="molecule type" value="Genomic_DNA"/>
</dbReference>
<evidence type="ECO:0000256" key="2">
    <source>
        <dbReference type="SAM" id="Phobius"/>
    </source>
</evidence>
<reference evidence="3" key="1">
    <citation type="submission" date="2019-05" db="EMBL/GenBank/DDBJ databases">
        <title>Annotation for the trematode Paragonimus heterotremus.</title>
        <authorList>
            <person name="Choi Y.-J."/>
        </authorList>
    </citation>
    <scope>NUCLEOTIDE SEQUENCE</scope>
    <source>
        <strain evidence="3">LC</strain>
    </source>
</reference>
<evidence type="ECO:0000313" key="4">
    <source>
        <dbReference type="Proteomes" id="UP000748531"/>
    </source>
</evidence>
<feature type="transmembrane region" description="Helical" evidence="2">
    <location>
        <begin position="9"/>
        <end position="28"/>
    </location>
</feature>
<comment type="caution">
    <text evidence="3">The sequence shown here is derived from an EMBL/GenBank/DDBJ whole genome shotgun (WGS) entry which is preliminary data.</text>
</comment>
<feature type="compositionally biased region" description="Polar residues" evidence="1">
    <location>
        <begin position="197"/>
        <end position="206"/>
    </location>
</feature>
<proteinExistence type="predicted"/>
<feature type="region of interest" description="Disordered" evidence="1">
    <location>
        <begin position="475"/>
        <end position="498"/>
    </location>
</feature>
<sequence length="835" mass="91623">MDRNRLRTWLIQSLVLFIVIISLLSISIEAKPQVKRRDRDEETKLEITCIENQREYCKDKKNTKAGYGDRGQAVTKVVKEDGLPDLESHENYASESPELKSEVMNDELLGSPAEGEKLGKTESETTLSKDDEAGLLSAVLGFPQMPSDNHGAHHDLNELSKSSVSSDLSPARQHGLADIDETQLESHHQDSVKPATSGPQEPSPDQINPVVFEPHVDIGPSLLVDGPHRQDTFGPAPLGPHEHSGPGPLPVRPPAHFGFDPLPLKSGERSTGPGLLPLGTQGKDGPGSIPLGPLREKNTDNLPFELHPPSGLGPVPMEPMHPGQPVAGPMPNIFMNGENRHADFPLLGAREGDKLFDPIADHGPDSPPHYSITGEMSHLPHSPSIGKDGVAPVNNTVQGSKQLPPDQLVTEKPSIDKISNEEKKELLPSWLNENYLRGLLQSDKIKSEGKMKEQSKLNSIDKLLSMLGKLFSTKRLNSHNGGYKRPSINKPLTANPKRDVYRESNKQKNDIYGMYDQAMFGLPNLPPFVSHLNDPRMTEYQSGFNVRDSSRFQGFPPSRLIYRGPPQYRWFGGGPEWNAEFVGDRPIRFGPMGDFGHFGAGGGGGFGPALGQGRMDVLYGENGVFHQPGPIDGDDSPGMYFGMWPDMPPHGYKEFGWQPDPNGPRIGREGLEGLLGVVNQQKTLNITEKMAVNGTDNETVVSTVPTANKIQPSDAFLMIARILGRAPISSAGVVAPTSEMYASPVHGPLYGNGQYEHYHGSQVTLADLFRRIKLLQREVEQLRFKYQNCESYRQRIRYALQTRISESHNAAPIGGSFLNTAASVVIGMHLLNQII</sequence>
<feature type="region of interest" description="Disordered" evidence="1">
    <location>
        <begin position="111"/>
        <end position="300"/>
    </location>
</feature>
<feature type="region of interest" description="Disordered" evidence="1">
    <location>
        <begin position="382"/>
        <end position="407"/>
    </location>
</feature>
<dbReference type="Proteomes" id="UP000748531">
    <property type="component" value="Unassembled WGS sequence"/>
</dbReference>
<name>A0A8J4SGR7_9TREM</name>
<protein>
    <submittedName>
        <fullName evidence="3">Uncharacterized protein</fullName>
    </submittedName>
</protein>
<keyword evidence="2" id="KW-1133">Transmembrane helix</keyword>
<keyword evidence="2" id="KW-0812">Transmembrane</keyword>
<gene>
    <name evidence="3" type="ORF">PHET_09685</name>
</gene>